<dbReference type="RefSeq" id="WP_055276043.1">
    <property type="nucleotide sequence ID" value="NZ_CYZV01000012.1"/>
</dbReference>
<proteinExistence type="predicted"/>
<sequence>MRIILENNLCENRPYINLKKLSPKTSLRVGSIDDLGFKGTYIINQHTQALSKDENYTAEYRNGIEKVTFYTEDLNEMLLVDINYSFRSGDSSAKFKVYLILNNIKYALPFNYFEDIYRNCMDILSKELNGTEELSYIKKAFDNLKKEEIPVDINLNLKRLAEFKERVNYKRNVDYFVINNIASSISKYDINNKTNKIKVTDKVKVLRHNYKTRLYEFVTPNDNNIVSLKETDIICNLGDENNFPTVDIYTEYGLGKILDINNNVIPTNNTLSLFANLLDLKLDGLFRN</sequence>
<reference evidence="1 2" key="1">
    <citation type="submission" date="2015-09" db="EMBL/GenBank/DDBJ databases">
        <authorList>
            <consortium name="Pathogen Informatics"/>
        </authorList>
    </citation>
    <scope>NUCLEOTIDE SEQUENCE [LARGE SCALE GENOMIC DNA]</scope>
    <source>
        <strain evidence="1 2">2789STDY5834855</strain>
    </source>
</reference>
<organism evidence="1 2">
    <name type="scientific">Clostridium disporicum</name>
    <dbReference type="NCBI Taxonomy" id="84024"/>
    <lineage>
        <taxon>Bacteria</taxon>
        <taxon>Bacillati</taxon>
        <taxon>Bacillota</taxon>
        <taxon>Clostridia</taxon>
        <taxon>Eubacteriales</taxon>
        <taxon>Clostridiaceae</taxon>
        <taxon>Clostridium</taxon>
    </lineage>
</organism>
<dbReference type="AlphaFoldDB" id="A0A174C085"/>
<evidence type="ECO:0000313" key="2">
    <source>
        <dbReference type="Proteomes" id="UP000095558"/>
    </source>
</evidence>
<protein>
    <submittedName>
        <fullName evidence="1">Uncharacterized protein</fullName>
    </submittedName>
</protein>
<dbReference type="OrthoDB" id="1890084at2"/>
<name>A0A174C085_9CLOT</name>
<dbReference type="EMBL" id="CYZV01000012">
    <property type="protein sequence ID" value="CUO06484.1"/>
    <property type="molecule type" value="Genomic_DNA"/>
</dbReference>
<accession>A0A174C085</accession>
<gene>
    <name evidence="1" type="ORF">ERS852470_01350</name>
</gene>
<evidence type="ECO:0000313" key="1">
    <source>
        <dbReference type="EMBL" id="CUO06484.1"/>
    </source>
</evidence>
<dbReference type="Proteomes" id="UP000095558">
    <property type="component" value="Unassembled WGS sequence"/>
</dbReference>